<evidence type="ECO:0000313" key="2">
    <source>
        <dbReference type="EMBL" id="QHT86961.1"/>
    </source>
</evidence>
<evidence type="ECO:0000259" key="1">
    <source>
        <dbReference type="Pfam" id="PF00656"/>
    </source>
</evidence>
<dbReference type="SUPFAM" id="SSF52129">
    <property type="entry name" value="Caspase-like"/>
    <property type="match status" value="1"/>
</dbReference>
<feature type="domain" description="Peptidase C14 caspase" evidence="1">
    <location>
        <begin position="2"/>
        <end position="269"/>
    </location>
</feature>
<dbReference type="InterPro" id="IPR011600">
    <property type="entry name" value="Pept_C14_caspase"/>
</dbReference>
<sequence>MKNALLVGINYKGTNYQLNGCINDVTNMSKFLKTVLKYDKITEMTDDTPIKPTRANIISNLINMVKNSKRGDRLLFLYSGHGSLAKDQNGDEISGYDSCLCPIDTLKNGNYIKDDEIRNNIVNKIPAGVHMTFIFDCCNSGTGCDLTHTLNDNSDAKSDANSVEYNNNIMNTPEKEMSLVKKICKIKMTNIQSTSKNSKYKESVGNVCMLSGCLDSQTAADAYENGKYGGALCISLLEILKEMGPMITNGELLMRLRALIKEKQYSQKVQLMGGRQNQVDPNKMFMF</sequence>
<protein>
    <recommendedName>
        <fullName evidence="1">Peptidase C14 caspase domain-containing protein</fullName>
    </recommendedName>
</protein>
<dbReference type="PANTHER" id="PTHR48104">
    <property type="entry name" value="METACASPASE-4"/>
    <property type="match status" value="1"/>
</dbReference>
<dbReference type="AlphaFoldDB" id="A0A6C0I1S1"/>
<dbReference type="EMBL" id="MN740078">
    <property type="protein sequence ID" value="QHT86961.1"/>
    <property type="molecule type" value="Genomic_DNA"/>
</dbReference>
<dbReference type="PANTHER" id="PTHR48104:SF30">
    <property type="entry name" value="METACASPASE-1"/>
    <property type="match status" value="1"/>
</dbReference>
<dbReference type="GO" id="GO:0006508">
    <property type="term" value="P:proteolysis"/>
    <property type="evidence" value="ECO:0007669"/>
    <property type="project" value="InterPro"/>
</dbReference>
<organism evidence="2">
    <name type="scientific">viral metagenome</name>
    <dbReference type="NCBI Taxonomy" id="1070528"/>
    <lineage>
        <taxon>unclassified sequences</taxon>
        <taxon>metagenomes</taxon>
        <taxon>organismal metagenomes</taxon>
    </lineage>
</organism>
<dbReference type="Pfam" id="PF00656">
    <property type="entry name" value="Peptidase_C14"/>
    <property type="match status" value="1"/>
</dbReference>
<dbReference type="Gene3D" id="3.40.50.12660">
    <property type="match status" value="1"/>
</dbReference>
<dbReference type="GO" id="GO:0004197">
    <property type="term" value="F:cysteine-type endopeptidase activity"/>
    <property type="evidence" value="ECO:0007669"/>
    <property type="project" value="InterPro"/>
</dbReference>
<dbReference type="InterPro" id="IPR050452">
    <property type="entry name" value="Metacaspase"/>
</dbReference>
<dbReference type="InterPro" id="IPR029030">
    <property type="entry name" value="Caspase-like_dom_sf"/>
</dbReference>
<dbReference type="GO" id="GO:0005737">
    <property type="term" value="C:cytoplasm"/>
    <property type="evidence" value="ECO:0007669"/>
    <property type="project" value="TreeGrafter"/>
</dbReference>
<proteinExistence type="predicted"/>
<accession>A0A6C0I1S1</accession>
<reference evidence="2" key="1">
    <citation type="journal article" date="2020" name="Nature">
        <title>Giant virus diversity and host interactions through global metagenomics.</title>
        <authorList>
            <person name="Schulz F."/>
            <person name="Roux S."/>
            <person name="Paez-Espino D."/>
            <person name="Jungbluth S."/>
            <person name="Walsh D.A."/>
            <person name="Denef V.J."/>
            <person name="McMahon K.D."/>
            <person name="Konstantinidis K.T."/>
            <person name="Eloe-Fadrosh E.A."/>
            <person name="Kyrpides N.C."/>
            <person name="Woyke T."/>
        </authorList>
    </citation>
    <scope>NUCLEOTIDE SEQUENCE</scope>
    <source>
        <strain evidence="2">GVMAG-M-3300023184-18</strain>
    </source>
</reference>
<name>A0A6C0I1S1_9ZZZZ</name>